<dbReference type="PROSITE" id="PS00134">
    <property type="entry name" value="TRYPSIN_HIS"/>
    <property type="match status" value="1"/>
</dbReference>
<evidence type="ECO:0000313" key="7">
    <source>
        <dbReference type="EMBL" id="KAJ9580471.1"/>
    </source>
</evidence>
<organism evidence="7 8">
    <name type="scientific">Diploptera punctata</name>
    <name type="common">Pacific beetle cockroach</name>
    <dbReference type="NCBI Taxonomy" id="6984"/>
    <lineage>
        <taxon>Eukaryota</taxon>
        <taxon>Metazoa</taxon>
        <taxon>Ecdysozoa</taxon>
        <taxon>Arthropoda</taxon>
        <taxon>Hexapoda</taxon>
        <taxon>Insecta</taxon>
        <taxon>Pterygota</taxon>
        <taxon>Neoptera</taxon>
        <taxon>Polyneoptera</taxon>
        <taxon>Dictyoptera</taxon>
        <taxon>Blattodea</taxon>
        <taxon>Blaberoidea</taxon>
        <taxon>Blaberidae</taxon>
        <taxon>Diplopterinae</taxon>
        <taxon>Diploptera</taxon>
    </lineage>
</organism>
<dbReference type="FunFam" id="2.40.10.10:FF:000028">
    <property type="entry name" value="Serine protease easter"/>
    <property type="match status" value="1"/>
</dbReference>
<dbReference type="Proteomes" id="UP001233999">
    <property type="component" value="Unassembled WGS sequence"/>
</dbReference>
<evidence type="ECO:0000256" key="1">
    <source>
        <dbReference type="ARBA" id="ARBA00022729"/>
    </source>
</evidence>
<dbReference type="InterPro" id="IPR001254">
    <property type="entry name" value="Trypsin_dom"/>
</dbReference>
<gene>
    <name evidence="7" type="ORF">L9F63_024344</name>
</gene>
<reference evidence="7" key="1">
    <citation type="journal article" date="2023" name="IScience">
        <title>Live-bearing cockroach genome reveals convergent evolutionary mechanisms linked to viviparity in insects and beyond.</title>
        <authorList>
            <person name="Fouks B."/>
            <person name="Harrison M.C."/>
            <person name="Mikhailova A.A."/>
            <person name="Marchal E."/>
            <person name="English S."/>
            <person name="Carruthers M."/>
            <person name="Jennings E.C."/>
            <person name="Chiamaka E.L."/>
            <person name="Frigard R.A."/>
            <person name="Pippel M."/>
            <person name="Attardo G.M."/>
            <person name="Benoit J.B."/>
            <person name="Bornberg-Bauer E."/>
            <person name="Tobe S.S."/>
        </authorList>
    </citation>
    <scope>NUCLEOTIDE SEQUENCE</scope>
    <source>
        <strain evidence="7">Stay&amp;Tobe</strain>
    </source>
</reference>
<reference evidence="7" key="2">
    <citation type="submission" date="2023-05" db="EMBL/GenBank/DDBJ databases">
        <authorList>
            <person name="Fouks B."/>
        </authorList>
    </citation>
    <scope>NUCLEOTIDE SEQUENCE</scope>
    <source>
        <strain evidence="7">Stay&amp;Tobe</strain>
        <tissue evidence="7">Testes</tissue>
    </source>
</reference>
<dbReference type="EMBL" id="JASPKZ010008319">
    <property type="protein sequence ID" value="KAJ9580471.1"/>
    <property type="molecule type" value="Genomic_DNA"/>
</dbReference>
<evidence type="ECO:0000313" key="8">
    <source>
        <dbReference type="Proteomes" id="UP001233999"/>
    </source>
</evidence>
<name>A0AAD7ZHE5_DIPPU</name>
<keyword evidence="3" id="KW-0325">Glycoprotein</keyword>
<dbReference type="PANTHER" id="PTHR24260">
    <property type="match status" value="1"/>
</dbReference>
<evidence type="ECO:0000256" key="5">
    <source>
        <dbReference type="SAM" id="MobiDB-lite"/>
    </source>
</evidence>
<evidence type="ECO:0000259" key="6">
    <source>
        <dbReference type="Pfam" id="PF00089"/>
    </source>
</evidence>
<dbReference type="InterPro" id="IPR051333">
    <property type="entry name" value="CLIP_Serine_Protease"/>
</dbReference>
<dbReference type="GO" id="GO:0004252">
    <property type="term" value="F:serine-type endopeptidase activity"/>
    <property type="evidence" value="ECO:0007669"/>
    <property type="project" value="InterPro"/>
</dbReference>
<evidence type="ECO:0000256" key="2">
    <source>
        <dbReference type="ARBA" id="ARBA00023157"/>
    </source>
</evidence>
<accession>A0AAD7ZHE5</accession>
<sequence>YINSDSMHPYHKIALVEDEGDQNYNEPRPSSHERSDKELCGTGTVCTAIGSCSFIQELMEESCLASEKLGSLTCGYRGNEVMVCCPQGGIQSSFIIHQDEEDASLTEEVTCGQPMLNDKRKGGGPGGLGSQPWVVRVGYVNVNTAQMTYPCCGSIISEKTILTAAHCGIAKASGYKLATVRVGEYDSKGDPDCTKTFCAHPAQEIPVSHVIVHPGFERKIFKHDCCHDYPEGSYKLLSCCNAHLSSTKL</sequence>
<evidence type="ECO:0000256" key="3">
    <source>
        <dbReference type="ARBA" id="ARBA00023180"/>
    </source>
</evidence>
<comment type="caution">
    <text evidence="7">The sequence shown here is derived from an EMBL/GenBank/DDBJ whole genome shotgun (WGS) entry which is preliminary data.</text>
</comment>
<protein>
    <recommendedName>
        <fullName evidence="6">Peptidase S1 domain-containing protein</fullName>
    </recommendedName>
</protein>
<dbReference type="InterPro" id="IPR009003">
    <property type="entry name" value="Peptidase_S1_PA"/>
</dbReference>
<dbReference type="SUPFAM" id="SSF50494">
    <property type="entry name" value="Trypsin-like serine proteases"/>
    <property type="match status" value="1"/>
</dbReference>
<dbReference type="AlphaFoldDB" id="A0AAD7ZHE5"/>
<dbReference type="Pfam" id="PF00089">
    <property type="entry name" value="Trypsin"/>
    <property type="match status" value="1"/>
</dbReference>
<proteinExistence type="inferred from homology"/>
<dbReference type="Gene3D" id="2.40.10.10">
    <property type="entry name" value="Trypsin-like serine proteases"/>
    <property type="match status" value="1"/>
</dbReference>
<keyword evidence="8" id="KW-1185">Reference proteome</keyword>
<evidence type="ECO:0000256" key="4">
    <source>
        <dbReference type="ARBA" id="ARBA00024195"/>
    </source>
</evidence>
<dbReference type="PANTHER" id="PTHR24260:SF145">
    <property type="entry name" value="FI17609P1-RELATED"/>
    <property type="match status" value="1"/>
</dbReference>
<feature type="region of interest" description="Disordered" evidence="5">
    <location>
        <begin position="17"/>
        <end position="37"/>
    </location>
</feature>
<feature type="non-terminal residue" evidence="7">
    <location>
        <position position="1"/>
    </location>
</feature>
<keyword evidence="2" id="KW-1015">Disulfide bond</keyword>
<feature type="domain" description="Peptidase S1" evidence="6">
    <location>
        <begin position="124"/>
        <end position="224"/>
    </location>
</feature>
<dbReference type="GO" id="GO:0006508">
    <property type="term" value="P:proteolysis"/>
    <property type="evidence" value="ECO:0007669"/>
    <property type="project" value="InterPro"/>
</dbReference>
<comment type="similarity">
    <text evidence="4">Belongs to the peptidase S1 family. CLIP subfamily.</text>
</comment>
<dbReference type="InterPro" id="IPR018114">
    <property type="entry name" value="TRYPSIN_HIS"/>
</dbReference>
<keyword evidence="1" id="KW-0732">Signal</keyword>
<dbReference type="InterPro" id="IPR043504">
    <property type="entry name" value="Peptidase_S1_PA_chymotrypsin"/>
</dbReference>